<dbReference type="KEGG" id="vg:14012600"/>
<organism evidence="1 2">
    <name type="scientific">Klebsiella phage vB_KleM_RaK2</name>
    <dbReference type="NCBI Taxonomy" id="1147094"/>
    <lineage>
        <taxon>Viruses</taxon>
        <taxon>Duplodnaviria</taxon>
        <taxon>Heunggongvirae</taxon>
        <taxon>Uroviricota</taxon>
        <taxon>Caudoviricetes</taxon>
        <taxon>Alcyoneusvirus</taxon>
        <taxon>Alcyoneusvirus RaK2</taxon>
    </lineage>
</organism>
<reference evidence="1 2" key="1">
    <citation type="journal article" date="2012" name="J. Virol.">
        <title>Genome of Klebsiella sp.-Infecting Bacteriophage vB_KleM_RaK2.</title>
        <authorList>
            <person name="Simoliunas E."/>
            <person name="Kaliniene L."/>
            <person name="Truncaite L."/>
            <person name="Klausa V."/>
            <person name="Zajanckauskaite A."/>
            <person name="Meskys R."/>
        </authorList>
    </citation>
    <scope>NUCLEOTIDE SEQUENCE [LARGE SCALE GENOMIC DNA]</scope>
</reference>
<proteinExistence type="predicted"/>
<accession>H6X3G8</accession>
<evidence type="ECO:0000313" key="2">
    <source>
        <dbReference type="Proteomes" id="UP000007524"/>
    </source>
</evidence>
<dbReference type="EMBL" id="JQ513383">
    <property type="protein sequence ID" value="AFA44284.1"/>
    <property type="molecule type" value="Genomic_DNA"/>
</dbReference>
<evidence type="ECO:0008006" key="3">
    <source>
        <dbReference type="Google" id="ProtNLM"/>
    </source>
</evidence>
<dbReference type="GeneID" id="14012600"/>
<protein>
    <recommendedName>
        <fullName evidence="3">O-spanin</fullName>
    </recommendedName>
</protein>
<dbReference type="OrthoDB" id="25927at10239"/>
<evidence type="ECO:0000313" key="1">
    <source>
        <dbReference type="EMBL" id="AFA44284.1"/>
    </source>
</evidence>
<dbReference type="PROSITE" id="PS51257">
    <property type="entry name" value="PROKAR_LIPOPROTEIN"/>
    <property type="match status" value="1"/>
</dbReference>
<dbReference type="RefSeq" id="YP_007007166.1">
    <property type="nucleotide sequence ID" value="NC_019526.1"/>
</dbReference>
<gene>
    <name evidence="1" type="ORF">RaK2_00011</name>
</gene>
<sequence>MKFKLKYVVLLLVLSLIGCNSTAPVEMKQQVQQEVLLERCSEDTPLPTQKTVDKDGNVGYDGKEVFRVLREWDAIYFDCASRLDALITYLQKTQDPNFKVTIKDK</sequence>
<keyword evidence="2" id="KW-1185">Reference proteome</keyword>
<dbReference type="Proteomes" id="UP000007524">
    <property type="component" value="Segment"/>
</dbReference>
<name>H6X3G8_9CAUD</name>